<keyword evidence="1" id="KW-0812">Transmembrane</keyword>
<sequence>MNILKKLKYRFKKLPKVITIGEKYNPAMKITDPEEAKAYFELCVQHCMKYSDKPMDREEAERIQSANIGYYAGYYDRETGRRVQKLFGVVHPIFGKVDDYPTPERAFVMGQAMGEKLKKDNKGQALILFAAFLLITLAAAAFVLDGGAYVMHWQSLQVDLDIACVAAGTLGEGAFQPSLDANSVIETAYLYNAPDYTYIAEAGGDHEFYLAQFMGIRSMNVSTETRCLRAKSGILPIAVQESWYLESHENGNEYSILGDGVEAEYAPDHSFSGALYSHIWCADGADCESRQYHEPVTEEQATSSCQPDKDIVEENMEGSIEPVYIPVGTTVPHVSGVSNNKLVKALKRGGWQIGDHLYV</sequence>
<evidence type="ECO:0000256" key="1">
    <source>
        <dbReference type="SAM" id="Phobius"/>
    </source>
</evidence>
<organism evidence="2">
    <name type="scientific">marine sediment metagenome</name>
    <dbReference type="NCBI Taxonomy" id="412755"/>
    <lineage>
        <taxon>unclassified sequences</taxon>
        <taxon>metagenomes</taxon>
        <taxon>ecological metagenomes</taxon>
    </lineage>
</organism>
<dbReference type="AlphaFoldDB" id="A0A0F8ZDX5"/>
<reference evidence="2" key="1">
    <citation type="journal article" date="2015" name="Nature">
        <title>Complex archaea that bridge the gap between prokaryotes and eukaryotes.</title>
        <authorList>
            <person name="Spang A."/>
            <person name="Saw J.H."/>
            <person name="Jorgensen S.L."/>
            <person name="Zaremba-Niedzwiedzka K."/>
            <person name="Martijn J."/>
            <person name="Lind A.E."/>
            <person name="van Eijk R."/>
            <person name="Schleper C."/>
            <person name="Guy L."/>
            <person name="Ettema T.J."/>
        </authorList>
    </citation>
    <scope>NUCLEOTIDE SEQUENCE</scope>
</reference>
<keyword evidence="1" id="KW-1133">Transmembrane helix</keyword>
<feature type="transmembrane region" description="Helical" evidence="1">
    <location>
        <begin position="125"/>
        <end position="144"/>
    </location>
</feature>
<name>A0A0F8ZDX5_9ZZZZ</name>
<proteinExistence type="predicted"/>
<keyword evidence="1" id="KW-0472">Membrane</keyword>
<comment type="caution">
    <text evidence="2">The sequence shown here is derived from an EMBL/GenBank/DDBJ whole genome shotgun (WGS) entry which is preliminary data.</text>
</comment>
<gene>
    <name evidence="2" type="ORF">LCGC14_2707400</name>
</gene>
<feature type="non-terminal residue" evidence="2">
    <location>
        <position position="359"/>
    </location>
</feature>
<protein>
    <submittedName>
        <fullName evidence="2">Uncharacterized protein</fullName>
    </submittedName>
</protein>
<evidence type="ECO:0000313" key="2">
    <source>
        <dbReference type="EMBL" id="KKK91992.1"/>
    </source>
</evidence>
<dbReference type="EMBL" id="LAZR01048410">
    <property type="protein sequence ID" value="KKK91992.1"/>
    <property type="molecule type" value="Genomic_DNA"/>
</dbReference>
<accession>A0A0F8ZDX5</accession>